<evidence type="ECO:0000313" key="2">
    <source>
        <dbReference type="Proteomes" id="UP000285517"/>
    </source>
</evidence>
<dbReference type="EMBL" id="CP034951">
    <property type="protein sequence ID" value="QAA81971.1"/>
    <property type="molecule type" value="Genomic_DNA"/>
</dbReference>
<dbReference type="Gene3D" id="2.180.10.10">
    <property type="entry name" value="RHS repeat-associated core"/>
    <property type="match status" value="1"/>
</dbReference>
<gene>
    <name evidence="1" type="ORF">EI546_09655</name>
</gene>
<reference evidence="1 2" key="1">
    <citation type="submission" date="2019-01" db="EMBL/GenBank/DDBJ databases">
        <title>Complete genome sequencing of Aequorivita sp. H23M31.</title>
        <authorList>
            <person name="Bae J.-W."/>
        </authorList>
    </citation>
    <scope>NUCLEOTIDE SEQUENCE [LARGE SCALE GENOMIC DNA]</scope>
    <source>
        <strain evidence="1 2">H23M31</strain>
    </source>
</reference>
<dbReference type="InterPro" id="IPR022385">
    <property type="entry name" value="Rhs_assc_core"/>
</dbReference>
<dbReference type="OrthoDB" id="2972467at2"/>
<name>A0A410G3Z5_9FLAO</name>
<dbReference type="InterPro" id="IPR028218">
    <property type="entry name" value="Toxin-JAB1"/>
</dbReference>
<sequence>MNEKLDFFPHSEGYVKVIPGGNYYSFQYVFQYKDHLGNIRLSYSDTDGDGSIEPRAEIIEEHNYYPFGLEIYEMDFRQYDPAIGRFTSVDPLAEKAPDWTPYRAFFNNPIRYIDPTGMLEDTYGIDDNGNIRHIDDQKYYDEQGNEVDRLYKMDSKYGVDKNGDYVESNVRDDGSSIVSDLAHSVKTKQYGTSEIGGSTFTANEYIAYADGSEKNEVNRIYDFAAKNSKVEWGLIGFNDKNGNFNYQIGTLGLGGLDGQFGLSSSPSLPRSMGQGLYSIHSHPGENGYQNRLESVYGDSSVGPHYLNNLGYKSYQIYFPSDNKTWGIDRYGRESANVKRIRF</sequence>
<accession>A0A410G3Z5</accession>
<dbReference type="Pfam" id="PF15659">
    <property type="entry name" value="Toxin-JAB1"/>
    <property type="match status" value="1"/>
</dbReference>
<organism evidence="1 2">
    <name type="scientific">Aequorivita ciconiae</name>
    <dbReference type="NCBI Taxonomy" id="2494375"/>
    <lineage>
        <taxon>Bacteria</taxon>
        <taxon>Pseudomonadati</taxon>
        <taxon>Bacteroidota</taxon>
        <taxon>Flavobacteriia</taxon>
        <taxon>Flavobacteriales</taxon>
        <taxon>Flavobacteriaceae</taxon>
        <taxon>Aequorivita</taxon>
    </lineage>
</organism>
<dbReference type="AlphaFoldDB" id="A0A410G3Z5"/>
<evidence type="ECO:0008006" key="3">
    <source>
        <dbReference type="Google" id="ProtNLM"/>
    </source>
</evidence>
<dbReference type="KEGG" id="aev:EI546_09655"/>
<evidence type="ECO:0000313" key="1">
    <source>
        <dbReference type="EMBL" id="QAA81971.1"/>
    </source>
</evidence>
<keyword evidence="2" id="KW-1185">Reference proteome</keyword>
<proteinExistence type="predicted"/>
<dbReference type="Proteomes" id="UP000285517">
    <property type="component" value="Chromosome"/>
</dbReference>
<protein>
    <recommendedName>
        <fullName evidence="3">RHS repeat-associated core domain-containing protein</fullName>
    </recommendedName>
</protein>
<dbReference type="NCBIfam" id="TIGR03696">
    <property type="entry name" value="Rhs_assc_core"/>
    <property type="match status" value="1"/>
</dbReference>